<dbReference type="Gene3D" id="3.40.50.1000">
    <property type="entry name" value="HAD superfamily/HAD-like"/>
    <property type="match status" value="1"/>
</dbReference>
<name>W0FMQ6_9BACT</name>
<evidence type="ECO:0000313" key="1">
    <source>
        <dbReference type="EMBL" id="AHF24749.1"/>
    </source>
</evidence>
<reference evidence="1" key="1">
    <citation type="journal article" date="2013" name="PLoS ONE">
        <title>Metagenomic insights into the carbohydrate-active enzymes carried by the microorganisms adhering to solid digesta in the rumen of cows.</title>
        <authorList>
            <person name="Wang L."/>
            <person name="Hatem A."/>
            <person name="Catalyurek U.V."/>
            <person name="Morrison M."/>
            <person name="Yu Z."/>
        </authorList>
    </citation>
    <scope>NUCLEOTIDE SEQUENCE</scope>
</reference>
<sequence length="174" mass="19784">MAGQLMRHLLSHPFFFRELMGIYHFRKIRETEDFRTRPLEAQIREAASLAGIRDADRLKDAIQTWMFDKPLRCIRKYGNQDTLSLMEQLRSEGKRILIYSDYAPEQKLEALGIHADGVYYPGVHGIEGLKPSGKNVHTILSAQALCPEEAVFIGDRPEKDGESARAAGVRFIPV</sequence>
<protein>
    <submittedName>
        <fullName evidence="1">Haloacid dehalogenase domain-containing protein hydrolase</fullName>
    </submittedName>
</protein>
<dbReference type="InterPro" id="IPR041492">
    <property type="entry name" value="HAD_2"/>
</dbReference>
<keyword evidence="1" id="KW-0378">Hydrolase</keyword>
<dbReference type="GO" id="GO:0016787">
    <property type="term" value="F:hydrolase activity"/>
    <property type="evidence" value="ECO:0007669"/>
    <property type="project" value="UniProtKB-KW"/>
</dbReference>
<dbReference type="AlphaFoldDB" id="W0FMQ6"/>
<dbReference type="InterPro" id="IPR023214">
    <property type="entry name" value="HAD_sf"/>
</dbReference>
<dbReference type="InterPro" id="IPR036412">
    <property type="entry name" value="HAD-like_sf"/>
</dbReference>
<dbReference type="EMBL" id="KC246804">
    <property type="protein sequence ID" value="AHF24749.1"/>
    <property type="molecule type" value="Genomic_DNA"/>
</dbReference>
<dbReference type="SUPFAM" id="SSF56784">
    <property type="entry name" value="HAD-like"/>
    <property type="match status" value="1"/>
</dbReference>
<dbReference type="Pfam" id="PF13419">
    <property type="entry name" value="HAD_2"/>
    <property type="match status" value="1"/>
</dbReference>
<proteinExistence type="predicted"/>
<dbReference type="CDD" id="cd01427">
    <property type="entry name" value="HAD_like"/>
    <property type="match status" value="1"/>
</dbReference>
<organism evidence="1">
    <name type="scientific">uncultured bacterium Contig12</name>
    <dbReference type="NCBI Taxonomy" id="1393397"/>
    <lineage>
        <taxon>Bacteria</taxon>
        <taxon>environmental samples</taxon>
    </lineage>
</organism>
<accession>W0FMQ6</accession>